<dbReference type="InterPro" id="IPR018109">
    <property type="entry name" value="Folylpolyglutamate_synth_CS"/>
</dbReference>
<dbReference type="InterPro" id="IPR036615">
    <property type="entry name" value="Mur_ligase_C_dom_sf"/>
</dbReference>
<keyword evidence="24" id="KW-1185">Reference proteome</keyword>
<dbReference type="Gene3D" id="3.40.50.720">
    <property type="entry name" value="NAD(P)-binding Rossmann-like Domain"/>
    <property type="match status" value="1"/>
</dbReference>
<dbReference type="RefSeq" id="WP_271190802.1">
    <property type="nucleotide sequence ID" value="NZ_CP115667.1"/>
</dbReference>
<dbReference type="Gene3D" id="3.40.1190.10">
    <property type="entry name" value="Mur-like, catalytic domain"/>
    <property type="match status" value="1"/>
</dbReference>
<evidence type="ECO:0000256" key="19">
    <source>
        <dbReference type="HAMAP-Rule" id="MF_00639"/>
    </source>
</evidence>
<comment type="pathway">
    <text evidence="3 19 20">Cell wall biogenesis; peptidoglycan biosynthesis.</text>
</comment>
<reference evidence="23 24" key="1">
    <citation type="submission" date="2023-01" db="EMBL/GenBank/DDBJ databases">
        <authorList>
            <person name="Lee S.H."/>
            <person name="Jung H.S."/>
            <person name="Yun J.U."/>
        </authorList>
    </citation>
    <scope>NUCLEOTIDE SEQUENCE [LARGE SCALE GENOMIC DNA]</scope>
    <source>
        <strain evidence="23 24">CBA3646</strain>
    </source>
</reference>
<evidence type="ECO:0000256" key="20">
    <source>
        <dbReference type="RuleBase" id="RU003664"/>
    </source>
</evidence>
<dbReference type="Pfam" id="PF02875">
    <property type="entry name" value="Mur_ligase_C"/>
    <property type="match status" value="1"/>
</dbReference>
<dbReference type="EC" id="6.3.2.9" evidence="5 19"/>
<keyword evidence="15 19" id="KW-0961">Cell wall biogenesis/degradation</keyword>
<dbReference type="InterPro" id="IPR036565">
    <property type="entry name" value="Mur-like_cat_sf"/>
</dbReference>
<organism evidence="23 24">
    <name type="scientific">Peptoniphilus equinus</name>
    <dbReference type="NCBI Taxonomy" id="3016343"/>
    <lineage>
        <taxon>Bacteria</taxon>
        <taxon>Bacillati</taxon>
        <taxon>Bacillota</taxon>
        <taxon>Tissierellia</taxon>
        <taxon>Tissierellales</taxon>
        <taxon>Peptoniphilaceae</taxon>
        <taxon>Peptoniphilus</taxon>
    </lineage>
</organism>
<keyword evidence="12 19" id="KW-0133">Cell shape</keyword>
<dbReference type="GO" id="GO:0008764">
    <property type="term" value="F:UDP-N-acetylmuramoylalanine-D-glutamate ligase activity"/>
    <property type="evidence" value="ECO:0007669"/>
    <property type="project" value="UniProtKB-EC"/>
</dbReference>
<dbReference type="PANTHER" id="PTHR43692">
    <property type="entry name" value="UDP-N-ACETYLMURAMOYLALANINE--D-GLUTAMATE LIGASE"/>
    <property type="match status" value="1"/>
</dbReference>
<evidence type="ECO:0000256" key="7">
    <source>
        <dbReference type="ARBA" id="ARBA00022490"/>
    </source>
</evidence>
<evidence type="ECO:0000256" key="10">
    <source>
        <dbReference type="ARBA" id="ARBA00022741"/>
    </source>
</evidence>
<comment type="catalytic activity">
    <reaction evidence="18 19 20">
        <text>UDP-N-acetyl-alpha-D-muramoyl-L-alanine + D-glutamate + ATP = UDP-N-acetyl-alpha-D-muramoyl-L-alanyl-D-glutamate + ADP + phosphate + H(+)</text>
        <dbReference type="Rhea" id="RHEA:16429"/>
        <dbReference type="ChEBI" id="CHEBI:15378"/>
        <dbReference type="ChEBI" id="CHEBI:29986"/>
        <dbReference type="ChEBI" id="CHEBI:30616"/>
        <dbReference type="ChEBI" id="CHEBI:43474"/>
        <dbReference type="ChEBI" id="CHEBI:83898"/>
        <dbReference type="ChEBI" id="CHEBI:83900"/>
        <dbReference type="ChEBI" id="CHEBI:456216"/>
        <dbReference type="EC" id="6.3.2.9"/>
    </reaction>
</comment>
<evidence type="ECO:0000259" key="21">
    <source>
        <dbReference type="Pfam" id="PF02875"/>
    </source>
</evidence>
<dbReference type="InterPro" id="IPR005762">
    <property type="entry name" value="MurD"/>
</dbReference>
<dbReference type="SUPFAM" id="SSF53623">
    <property type="entry name" value="MurD-like peptide ligases, catalytic domain"/>
    <property type="match status" value="1"/>
</dbReference>
<evidence type="ECO:0000256" key="6">
    <source>
        <dbReference type="ARBA" id="ARBA00015655"/>
    </source>
</evidence>
<dbReference type="Gene3D" id="3.90.190.20">
    <property type="entry name" value="Mur ligase, C-terminal domain"/>
    <property type="match status" value="1"/>
</dbReference>
<dbReference type="NCBIfam" id="TIGR01087">
    <property type="entry name" value="murD"/>
    <property type="match status" value="1"/>
</dbReference>
<evidence type="ECO:0000256" key="5">
    <source>
        <dbReference type="ARBA" id="ARBA00012212"/>
    </source>
</evidence>
<evidence type="ECO:0000256" key="12">
    <source>
        <dbReference type="ARBA" id="ARBA00022960"/>
    </source>
</evidence>
<evidence type="ECO:0000313" key="24">
    <source>
        <dbReference type="Proteomes" id="UP001210339"/>
    </source>
</evidence>
<evidence type="ECO:0000256" key="18">
    <source>
        <dbReference type="ARBA" id="ARBA00047632"/>
    </source>
</evidence>
<dbReference type="InterPro" id="IPR013221">
    <property type="entry name" value="Mur_ligase_cen"/>
</dbReference>
<keyword evidence="9 19" id="KW-0132">Cell division</keyword>
<comment type="similarity">
    <text evidence="4 19">Belongs to the MurCDEF family.</text>
</comment>
<evidence type="ECO:0000256" key="9">
    <source>
        <dbReference type="ARBA" id="ARBA00022618"/>
    </source>
</evidence>
<evidence type="ECO:0000256" key="4">
    <source>
        <dbReference type="ARBA" id="ARBA00010416"/>
    </source>
</evidence>
<keyword evidence="7 19" id="KW-0963">Cytoplasm</keyword>
<dbReference type="SUPFAM" id="SSF53244">
    <property type="entry name" value="MurD-like peptide ligases, peptide-binding domain"/>
    <property type="match status" value="1"/>
</dbReference>
<evidence type="ECO:0000256" key="13">
    <source>
        <dbReference type="ARBA" id="ARBA00022984"/>
    </source>
</evidence>
<evidence type="ECO:0000256" key="15">
    <source>
        <dbReference type="ARBA" id="ARBA00023316"/>
    </source>
</evidence>
<dbReference type="InterPro" id="IPR004101">
    <property type="entry name" value="Mur_ligase_C"/>
</dbReference>
<dbReference type="Pfam" id="PF08245">
    <property type="entry name" value="Mur_ligase_M"/>
    <property type="match status" value="1"/>
</dbReference>
<evidence type="ECO:0000256" key="1">
    <source>
        <dbReference type="ARBA" id="ARBA00002734"/>
    </source>
</evidence>
<protein>
    <recommendedName>
        <fullName evidence="6 19">UDP-N-acetylmuramoylalanine--D-glutamate ligase</fullName>
        <ecNumber evidence="5 19">6.3.2.9</ecNumber>
    </recommendedName>
    <alternativeName>
        <fullName evidence="17 19">D-glutamic acid-adding enzyme</fullName>
    </alternativeName>
    <alternativeName>
        <fullName evidence="16 19">UDP-N-acetylmuramoyl-L-alanyl-D-glutamate synthetase</fullName>
    </alternativeName>
</protein>
<comment type="function">
    <text evidence="1 19 20">Cell wall formation. Catalyzes the addition of glutamate to the nucleotide precursor UDP-N-acetylmuramoyl-L-alanine (UMA).</text>
</comment>
<dbReference type="PANTHER" id="PTHR43692:SF1">
    <property type="entry name" value="UDP-N-ACETYLMURAMOYLALANINE--D-GLUTAMATE LIGASE"/>
    <property type="match status" value="1"/>
</dbReference>
<evidence type="ECO:0000256" key="8">
    <source>
        <dbReference type="ARBA" id="ARBA00022598"/>
    </source>
</evidence>
<evidence type="ECO:0000259" key="22">
    <source>
        <dbReference type="Pfam" id="PF08245"/>
    </source>
</evidence>
<evidence type="ECO:0000256" key="2">
    <source>
        <dbReference type="ARBA" id="ARBA00004496"/>
    </source>
</evidence>
<keyword evidence="14 19" id="KW-0131">Cell cycle</keyword>
<evidence type="ECO:0000256" key="3">
    <source>
        <dbReference type="ARBA" id="ARBA00004752"/>
    </source>
</evidence>
<dbReference type="HAMAP" id="MF_00639">
    <property type="entry name" value="MurD"/>
    <property type="match status" value="1"/>
</dbReference>
<dbReference type="EMBL" id="CP115667">
    <property type="protein sequence ID" value="WBW49270.1"/>
    <property type="molecule type" value="Genomic_DNA"/>
</dbReference>
<evidence type="ECO:0000256" key="14">
    <source>
        <dbReference type="ARBA" id="ARBA00023306"/>
    </source>
</evidence>
<feature type="domain" description="Mur ligase central" evidence="22">
    <location>
        <begin position="94"/>
        <end position="267"/>
    </location>
</feature>
<feature type="domain" description="Mur ligase C-terminal" evidence="21">
    <location>
        <begin position="289"/>
        <end position="402"/>
    </location>
</feature>
<keyword evidence="11 19" id="KW-0067">ATP-binding</keyword>
<dbReference type="SUPFAM" id="SSF51984">
    <property type="entry name" value="MurCD N-terminal domain"/>
    <property type="match status" value="1"/>
</dbReference>
<proteinExistence type="inferred from homology"/>
<evidence type="ECO:0000256" key="16">
    <source>
        <dbReference type="ARBA" id="ARBA00030398"/>
    </source>
</evidence>
<keyword evidence="8 19" id="KW-0436">Ligase</keyword>
<keyword evidence="13 19" id="KW-0573">Peptidoglycan synthesis</keyword>
<gene>
    <name evidence="19 23" type="primary">murD</name>
    <name evidence="23" type="ORF">O6R05_04465</name>
</gene>
<comment type="subcellular location">
    <subcellularLocation>
        <location evidence="2 19 20">Cytoplasm</location>
    </subcellularLocation>
</comment>
<evidence type="ECO:0000256" key="17">
    <source>
        <dbReference type="ARBA" id="ARBA00032324"/>
    </source>
</evidence>
<dbReference type="PROSITE" id="PS01011">
    <property type="entry name" value="FOLYLPOLYGLU_SYNT_1"/>
    <property type="match status" value="1"/>
</dbReference>
<dbReference type="Proteomes" id="UP001210339">
    <property type="component" value="Chromosome"/>
</dbReference>
<evidence type="ECO:0000256" key="11">
    <source>
        <dbReference type="ARBA" id="ARBA00022840"/>
    </source>
</evidence>
<sequence length="427" mass="46800">MQHVLIIGMGITGRSMAKKLAEKGIRCFGFDDKDLAEGVAPFETFEATPVDAIIKSPGIRPDHPLILEGERLGLSVYSDLDIFGRYFQHTILAVTGTNGKTTTTSLIASILEQSHKAQAIGNIGVGVMDAIDSDNEMVVVECSSFQLAFSNSFHPNVAVITNISPDHLDWHGTFNNYRDAKLNVLSQLTEKDFCVLNYHDSELQSLDTSAKVVYFSLDDFGKNGAFIRDNTFCYRTGEAVEAIMSVKDVQLIGNHNLENILAAICAVKVLNVDNKDIEMALKAFEGVEHRLEYVTTKGGVAFYNDSKGTNPDSSIKAVSAFEKRLHLIAGGYQKYADYTELLEIAKGKLAGLYLIGETAPDIKKVADGLGIGNNMYANLEDAVLAAYHNSEAGDSILLSPACASWDMYESYEVRGRHFKRVVNNLED</sequence>
<feature type="binding site" evidence="19">
    <location>
        <begin position="96"/>
        <end position="102"/>
    </location>
    <ligand>
        <name>ATP</name>
        <dbReference type="ChEBI" id="CHEBI:30616"/>
    </ligand>
</feature>
<name>A0ABY7QTF0_9FIRM</name>
<evidence type="ECO:0000313" key="23">
    <source>
        <dbReference type="EMBL" id="WBW49270.1"/>
    </source>
</evidence>
<keyword evidence="10 19" id="KW-0547">Nucleotide-binding</keyword>
<accession>A0ABY7QTF0</accession>